<dbReference type="EMBL" id="JAOTPO010000009">
    <property type="protein sequence ID" value="MDE5414550.1"/>
    <property type="molecule type" value="Genomic_DNA"/>
</dbReference>
<keyword evidence="4" id="KW-1185">Reference proteome</keyword>
<dbReference type="PROSITE" id="PS51819">
    <property type="entry name" value="VOC"/>
    <property type="match status" value="1"/>
</dbReference>
<proteinExistence type="predicted"/>
<accession>A0ABT5VGG3</accession>
<dbReference type="Gene3D" id="3.10.180.10">
    <property type="entry name" value="2,3-Dihydroxybiphenyl 1,2-Dioxygenase, domain 1"/>
    <property type="match status" value="1"/>
</dbReference>
<dbReference type="Pfam" id="PF00903">
    <property type="entry name" value="Glyoxalase"/>
    <property type="match status" value="1"/>
</dbReference>
<protein>
    <submittedName>
        <fullName evidence="3">VOC family protein</fullName>
    </submittedName>
</protein>
<feature type="domain" description="VOC" evidence="2">
    <location>
        <begin position="6"/>
        <end position="125"/>
    </location>
</feature>
<gene>
    <name evidence="3" type="ORF">N7Z68_14315</name>
</gene>
<sequence>MITYKELHHVSLPVTNLERSKIFYREILGLEELDRPNFDFDGAWFQVGKQQIHLIVFPGSEMIRQKREISTRDAHLAVRVNEYDKALEWLKKHNVSFKENRYSKSGFAQIFCTDPDGHIIELNVDQKDL</sequence>
<evidence type="ECO:0000313" key="3">
    <source>
        <dbReference type="EMBL" id="MDE5414550.1"/>
    </source>
</evidence>
<dbReference type="PANTHER" id="PTHR46142">
    <property type="match status" value="1"/>
</dbReference>
<dbReference type="InterPro" id="IPR018146">
    <property type="entry name" value="Glyoxalase_1_CS"/>
</dbReference>
<dbReference type="PROSITE" id="PS00934">
    <property type="entry name" value="GLYOXALASE_I_1"/>
    <property type="match status" value="1"/>
</dbReference>
<keyword evidence="1" id="KW-0479">Metal-binding</keyword>
<dbReference type="Proteomes" id="UP001148125">
    <property type="component" value="Unassembled WGS sequence"/>
</dbReference>
<evidence type="ECO:0000313" key="4">
    <source>
        <dbReference type="Proteomes" id="UP001148125"/>
    </source>
</evidence>
<organism evidence="3 4">
    <name type="scientific">Alkalihalobacterium chitinilyticum</name>
    <dbReference type="NCBI Taxonomy" id="2980103"/>
    <lineage>
        <taxon>Bacteria</taxon>
        <taxon>Bacillati</taxon>
        <taxon>Bacillota</taxon>
        <taxon>Bacilli</taxon>
        <taxon>Bacillales</taxon>
        <taxon>Bacillaceae</taxon>
        <taxon>Alkalihalobacterium</taxon>
    </lineage>
</organism>
<dbReference type="InterPro" id="IPR004360">
    <property type="entry name" value="Glyas_Fos-R_dOase_dom"/>
</dbReference>
<dbReference type="SUPFAM" id="SSF54593">
    <property type="entry name" value="Glyoxalase/Bleomycin resistance protein/Dihydroxybiphenyl dioxygenase"/>
    <property type="match status" value="1"/>
</dbReference>
<dbReference type="InterPro" id="IPR037523">
    <property type="entry name" value="VOC_core"/>
</dbReference>
<evidence type="ECO:0000256" key="1">
    <source>
        <dbReference type="ARBA" id="ARBA00022723"/>
    </source>
</evidence>
<dbReference type="InterPro" id="IPR029068">
    <property type="entry name" value="Glyas_Bleomycin-R_OHBP_Dase"/>
</dbReference>
<dbReference type="PANTHER" id="PTHR46142:SF3">
    <property type="entry name" value="F18B13.24 PROTEIN"/>
    <property type="match status" value="1"/>
</dbReference>
<evidence type="ECO:0000259" key="2">
    <source>
        <dbReference type="PROSITE" id="PS51819"/>
    </source>
</evidence>
<name>A0ABT5VGG3_9BACI</name>
<reference evidence="3" key="1">
    <citation type="submission" date="2024-05" db="EMBL/GenBank/DDBJ databases">
        <title>Alkalihalobacillus sp. strain MEB203 novel alkaliphilic bacterium from Lonar Lake, India.</title>
        <authorList>
            <person name="Joshi A."/>
            <person name="Thite S."/>
            <person name="Mengade P."/>
        </authorList>
    </citation>
    <scope>NUCLEOTIDE SEQUENCE</scope>
    <source>
        <strain evidence="3">MEB 203</strain>
    </source>
</reference>
<comment type="caution">
    <text evidence="3">The sequence shown here is derived from an EMBL/GenBank/DDBJ whole genome shotgun (WGS) entry which is preliminary data.</text>
</comment>
<dbReference type="RefSeq" id="WP_275119163.1">
    <property type="nucleotide sequence ID" value="NZ_JAOTPO010000009.1"/>
</dbReference>